<reference evidence="2" key="1">
    <citation type="submission" date="2022-10" db="EMBL/GenBank/DDBJ databases">
        <title>Whole-Genome Sequencing of Brachybacterium huguangmaarense BRM-3, Isolated from Betula schmidtii.</title>
        <authorList>
            <person name="Haam D."/>
        </authorList>
    </citation>
    <scope>NUCLEOTIDE SEQUENCE</scope>
    <source>
        <strain evidence="2">BRM-3</strain>
    </source>
</reference>
<feature type="domain" description="Thioredoxin-like fold" evidence="1">
    <location>
        <begin position="74"/>
        <end position="222"/>
    </location>
</feature>
<evidence type="ECO:0000259" key="1">
    <source>
        <dbReference type="Pfam" id="PF13462"/>
    </source>
</evidence>
<organism evidence="2 3">
    <name type="scientific">Brachybacterium huguangmaarense</name>
    <dbReference type="NCBI Taxonomy" id="1652028"/>
    <lineage>
        <taxon>Bacteria</taxon>
        <taxon>Bacillati</taxon>
        <taxon>Actinomycetota</taxon>
        <taxon>Actinomycetes</taxon>
        <taxon>Micrococcales</taxon>
        <taxon>Dermabacteraceae</taxon>
        <taxon>Brachybacterium</taxon>
    </lineage>
</organism>
<sequence>MIVHPSRTASPAPRRRTLLAGALVLPLGLGLAACGSSTATRAEDADAGEPALPQGVAADQPYIQFGDGGTGDTIIDVYLDFLCPYCKKFSEANGADLAELSTREDTTVRLHLRPMLDRATSPTGYSGRSANAALAVYDEEPTRYWAMESALYDAQPAEDSAGLDDARLIELAHGAGATAAVDQHITGGTFIPYVEKVVEPEARAKDYGTPVVEIDGTEVTEADLYVAGGLLQAVEAAR</sequence>
<dbReference type="RefSeq" id="WP_263594966.1">
    <property type="nucleotide sequence ID" value="NZ_CP107020.1"/>
</dbReference>
<dbReference type="PROSITE" id="PS51257">
    <property type="entry name" value="PROKAR_LIPOPROTEIN"/>
    <property type="match status" value="1"/>
</dbReference>
<accession>A0ABY6G526</accession>
<dbReference type="Gene3D" id="3.40.30.10">
    <property type="entry name" value="Glutaredoxin"/>
    <property type="match status" value="1"/>
</dbReference>
<proteinExistence type="predicted"/>
<gene>
    <name evidence="2" type="ORF">BRM3_04875</name>
</gene>
<dbReference type="EMBL" id="CP107020">
    <property type="protein sequence ID" value="UYG17758.1"/>
    <property type="molecule type" value="Genomic_DNA"/>
</dbReference>
<dbReference type="Proteomes" id="UP001164305">
    <property type="component" value="Chromosome"/>
</dbReference>
<dbReference type="InterPro" id="IPR012336">
    <property type="entry name" value="Thioredoxin-like_fold"/>
</dbReference>
<evidence type="ECO:0000313" key="3">
    <source>
        <dbReference type="Proteomes" id="UP001164305"/>
    </source>
</evidence>
<evidence type="ECO:0000313" key="2">
    <source>
        <dbReference type="EMBL" id="UYG17758.1"/>
    </source>
</evidence>
<dbReference type="InterPro" id="IPR006311">
    <property type="entry name" value="TAT_signal"/>
</dbReference>
<protein>
    <submittedName>
        <fullName evidence="2">Thioredoxin domain-containing protein</fullName>
    </submittedName>
</protein>
<dbReference type="CDD" id="cd02972">
    <property type="entry name" value="DsbA_family"/>
    <property type="match status" value="1"/>
</dbReference>
<dbReference type="Pfam" id="PF13462">
    <property type="entry name" value="Thioredoxin_4"/>
    <property type="match status" value="1"/>
</dbReference>
<dbReference type="SUPFAM" id="SSF52833">
    <property type="entry name" value="Thioredoxin-like"/>
    <property type="match status" value="1"/>
</dbReference>
<name>A0ABY6G526_9MICO</name>
<keyword evidence="3" id="KW-1185">Reference proteome</keyword>
<dbReference type="InterPro" id="IPR036249">
    <property type="entry name" value="Thioredoxin-like_sf"/>
</dbReference>
<dbReference type="PROSITE" id="PS51318">
    <property type="entry name" value="TAT"/>
    <property type="match status" value="1"/>
</dbReference>